<evidence type="ECO:0000313" key="2">
    <source>
        <dbReference type="Proteomes" id="UP000186817"/>
    </source>
</evidence>
<dbReference type="EMBL" id="LSRX01000835">
    <property type="protein sequence ID" value="OLP87944.1"/>
    <property type="molecule type" value="Genomic_DNA"/>
</dbReference>
<reference evidence="1 2" key="1">
    <citation type="submission" date="2016-02" db="EMBL/GenBank/DDBJ databases">
        <title>Genome analysis of coral dinoflagellate symbionts highlights evolutionary adaptations to a symbiotic lifestyle.</title>
        <authorList>
            <person name="Aranda M."/>
            <person name="Li Y."/>
            <person name="Liew Y.J."/>
            <person name="Baumgarten S."/>
            <person name="Simakov O."/>
            <person name="Wilson M."/>
            <person name="Piel J."/>
            <person name="Ashoor H."/>
            <person name="Bougouffa S."/>
            <person name="Bajic V.B."/>
            <person name="Ryu T."/>
            <person name="Ravasi T."/>
            <person name="Bayer T."/>
            <person name="Micklem G."/>
            <person name="Kim H."/>
            <person name="Bhak J."/>
            <person name="Lajeunesse T.C."/>
            <person name="Voolstra C.R."/>
        </authorList>
    </citation>
    <scope>NUCLEOTIDE SEQUENCE [LARGE SCALE GENOMIC DNA]</scope>
    <source>
        <strain evidence="1 2">CCMP2467</strain>
    </source>
</reference>
<evidence type="ECO:0000313" key="1">
    <source>
        <dbReference type="EMBL" id="OLP87944.1"/>
    </source>
</evidence>
<accession>A0A1Q9CYD7</accession>
<dbReference type="Proteomes" id="UP000186817">
    <property type="component" value="Unassembled WGS sequence"/>
</dbReference>
<gene>
    <name evidence="1" type="ORF">AK812_SmicGene30801</name>
</gene>
<name>A0A1Q9CYD7_SYMMI</name>
<comment type="caution">
    <text evidence="1">The sequence shown here is derived from an EMBL/GenBank/DDBJ whole genome shotgun (WGS) entry which is preliminary data.</text>
</comment>
<organism evidence="1 2">
    <name type="scientific">Symbiodinium microadriaticum</name>
    <name type="common">Dinoflagellate</name>
    <name type="synonym">Zooxanthella microadriatica</name>
    <dbReference type="NCBI Taxonomy" id="2951"/>
    <lineage>
        <taxon>Eukaryota</taxon>
        <taxon>Sar</taxon>
        <taxon>Alveolata</taxon>
        <taxon>Dinophyceae</taxon>
        <taxon>Suessiales</taxon>
        <taxon>Symbiodiniaceae</taxon>
        <taxon>Symbiodinium</taxon>
    </lineage>
</organism>
<dbReference type="AlphaFoldDB" id="A0A1Q9CYD7"/>
<sequence>MVVVVVVGLSQNINVLSNVCLVVVVVVGRVQAAEADQLCGVVVVVVVAPCHAWQVAAATFSQWTLDIRNPLSTVRRVSFEMVVVVVVAPAASTRCSVRTHAELVVVVVVAKMTAQHGEQDTRLYVASPGALLAHATLFEGTGLVVVVVVDNLLLLPTPQLEPMVVVVVVEAASQNLR</sequence>
<proteinExistence type="predicted"/>
<protein>
    <submittedName>
        <fullName evidence="1">Uncharacterized protein</fullName>
    </submittedName>
</protein>
<keyword evidence="2" id="KW-1185">Reference proteome</keyword>